<evidence type="ECO:0000256" key="1">
    <source>
        <dbReference type="SAM" id="Phobius"/>
    </source>
</evidence>
<accession>A0A397V9N6</accession>
<sequence length="127" mass="14448">MNEPGHENLSLGAAISTLSELYRSNINKYEYGNNQYASILGSLASSEDHMLYELSTNEYYYKNTQHASIPHYLTLSEAHVIVLILFYHIRFFMNGSNMNEYGYENTQHASISDTSALLEVHVVALTF</sequence>
<name>A0A397V9N6_9GLOM</name>
<keyword evidence="3" id="KW-1185">Reference proteome</keyword>
<dbReference type="AlphaFoldDB" id="A0A397V9N6"/>
<gene>
    <name evidence="2" type="ORF">C2G38_2037564</name>
</gene>
<keyword evidence="1" id="KW-0472">Membrane</keyword>
<dbReference type="EMBL" id="QKWP01000593">
    <property type="protein sequence ID" value="RIB17629.1"/>
    <property type="molecule type" value="Genomic_DNA"/>
</dbReference>
<keyword evidence="1" id="KW-1133">Transmembrane helix</keyword>
<dbReference type="Proteomes" id="UP000266673">
    <property type="component" value="Unassembled WGS sequence"/>
</dbReference>
<keyword evidence="1" id="KW-0812">Transmembrane</keyword>
<proteinExistence type="predicted"/>
<reference evidence="2 3" key="1">
    <citation type="submission" date="2018-06" db="EMBL/GenBank/DDBJ databases">
        <title>Comparative genomics reveals the genomic features of Rhizophagus irregularis, R. cerebriforme, R. diaphanum and Gigaspora rosea, and their symbiotic lifestyle signature.</title>
        <authorList>
            <person name="Morin E."/>
            <person name="San Clemente H."/>
            <person name="Chen E.C.H."/>
            <person name="De La Providencia I."/>
            <person name="Hainaut M."/>
            <person name="Kuo A."/>
            <person name="Kohler A."/>
            <person name="Murat C."/>
            <person name="Tang N."/>
            <person name="Roy S."/>
            <person name="Loubradou J."/>
            <person name="Henrissat B."/>
            <person name="Grigoriev I.V."/>
            <person name="Corradi N."/>
            <person name="Roux C."/>
            <person name="Martin F.M."/>
        </authorList>
    </citation>
    <scope>NUCLEOTIDE SEQUENCE [LARGE SCALE GENOMIC DNA]</scope>
    <source>
        <strain evidence="2 3">DAOM 194757</strain>
    </source>
</reference>
<comment type="caution">
    <text evidence="2">The sequence shown here is derived from an EMBL/GenBank/DDBJ whole genome shotgun (WGS) entry which is preliminary data.</text>
</comment>
<protein>
    <submittedName>
        <fullName evidence="2">Uncharacterized protein</fullName>
    </submittedName>
</protein>
<evidence type="ECO:0000313" key="3">
    <source>
        <dbReference type="Proteomes" id="UP000266673"/>
    </source>
</evidence>
<evidence type="ECO:0000313" key="2">
    <source>
        <dbReference type="EMBL" id="RIB17629.1"/>
    </source>
</evidence>
<feature type="transmembrane region" description="Helical" evidence="1">
    <location>
        <begin position="69"/>
        <end position="89"/>
    </location>
</feature>
<organism evidence="2 3">
    <name type="scientific">Gigaspora rosea</name>
    <dbReference type="NCBI Taxonomy" id="44941"/>
    <lineage>
        <taxon>Eukaryota</taxon>
        <taxon>Fungi</taxon>
        <taxon>Fungi incertae sedis</taxon>
        <taxon>Mucoromycota</taxon>
        <taxon>Glomeromycotina</taxon>
        <taxon>Glomeromycetes</taxon>
        <taxon>Diversisporales</taxon>
        <taxon>Gigasporaceae</taxon>
        <taxon>Gigaspora</taxon>
    </lineage>
</organism>